<dbReference type="Proteomes" id="UP000240892">
    <property type="component" value="Unassembled WGS sequence"/>
</dbReference>
<dbReference type="AlphaFoldDB" id="A0A2T2Y4P2"/>
<keyword evidence="1" id="KW-0472">Membrane</keyword>
<keyword evidence="1" id="KW-0812">Transmembrane</keyword>
<evidence type="ECO:0000256" key="1">
    <source>
        <dbReference type="SAM" id="Phobius"/>
    </source>
</evidence>
<dbReference type="EMBL" id="PYHO01000004">
    <property type="protein sequence ID" value="PSR47504.1"/>
    <property type="molecule type" value="Genomic_DNA"/>
</dbReference>
<evidence type="ECO:0000313" key="3">
    <source>
        <dbReference type="Proteomes" id="UP000240892"/>
    </source>
</evidence>
<feature type="transmembrane region" description="Helical" evidence="1">
    <location>
        <begin position="23"/>
        <end position="42"/>
    </location>
</feature>
<gene>
    <name evidence="2" type="ORF">C8256_07645</name>
</gene>
<proteinExistence type="predicted"/>
<sequence>MLFLLVVFLVLLGVLWHWFQNNITLISGLATALAFFATAWAAHEGRKSARAAFRAVKTSEDALEETRKNYLRDAFNQRFSLLLEQHNTYLEKVNNYVLTESGWLFIKEKFYSTNHFEAFNAMSGHVILSPYMRILYHTLRFVDQDYFGEKNDIKGKKKYTSLIRSLISNDVLFLVAVNSSYVSNEGNKNQYYKYQYLLQRFDFFEHANFININHQNETSKNFALTTPILNIEGDIKNTFYNYISDGNHDATSNFRINMHIPAIVAYIYKNPLQGTMRTWLDKAPSFLFHTFIENTDKRNYEDIFNMYLFEKFSNCYIDKAIYNTNIPYNAESKRKLDKEILKSIIRAVRGERLQSYSLDSIKFVKLKNNSSHVSTCYNFETLYYDIINYKKHIDRKNYISFGKRYLPVKDMATKFRKFESELKKQCALTYID</sequence>
<keyword evidence="3" id="KW-1185">Reference proteome</keyword>
<organism evidence="2 3">
    <name type="scientific">Kluyvera genomosp. 2</name>
    <dbReference type="NCBI Taxonomy" id="2774054"/>
    <lineage>
        <taxon>Bacteria</taxon>
        <taxon>Pseudomonadati</taxon>
        <taxon>Pseudomonadota</taxon>
        <taxon>Gammaproteobacteria</taxon>
        <taxon>Enterobacterales</taxon>
        <taxon>Enterobacteriaceae</taxon>
        <taxon>Kluyvera</taxon>
    </lineage>
</organism>
<reference evidence="2 3" key="1">
    <citation type="submission" date="2018-03" db="EMBL/GenBank/DDBJ databases">
        <title>First report of an OXA-48+CTX-M-M-producing Kluyvera ascorbata clone recovered from patients admitted in a University Hospital in Madrid, Spain.</title>
        <authorList>
            <person name="Hernandez-Garcia M."/>
            <person name="Leon-Sampedro R."/>
            <person name="Perez-Viso B."/>
            <person name="Morosini M.I."/>
            <person name="Lopez-Fresnena N."/>
            <person name="Coque T.M."/>
            <person name="Bonten M."/>
            <person name="Malhotra-Kumar S."/>
            <person name="Ruiz-Garbajosa P."/>
            <person name="Canton R."/>
        </authorList>
    </citation>
    <scope>NUCLEOTIDE SEQUENCE [LARGE SCALE GENOMIC DNA]</scope>
    <source>
        <strain evidence="2 3">KA2</strain>
    </source>
</reference>
<keyword evidence="1" id="KW-1133">Transmembrane helix</keyword>
<evidence type="ECO:0000313" key="2">
    <source>
        <dbReference type="EMBL" id="PSR47504.1"/>
    </source>
</evidence>
<dbReference type="RefSeq" id="WP_064169511.1">
    <property type="nucleotide sequence ID" value="NZ_CABMMU010000004.1"/>
</dbReference>
<protein>
    <recommendedName>
        <fullName evidence="4">Phage abortive infection protein</fullName>
    </recommendedName>
</protein>
<comment type="caution">
    <text evidence="2">The sequence shown here is derived from an EMBL/GenBank/DDBJ whole genome shotgun (WGS) entry which is preliminary data.</text>
</comment>
<evidence type="ECO:0008006" key="4">
    <source>
        <dbReference type="Google" id="ProtNLM"/>
    </source>
</evidence>
<name>A0A2T2Y4P2_9ENTR</name>
<dbReference type="Pfam" id="PF16872">
    <property type="entry name" value="putAbiC"/>
    <property type="match status" value="1"/>
</dbReference>
<dbReference type="InterPro" id="IPR031709">
    <property type="entry name" value="PutAbiC"/>
</dbReference>
<accession>A0A2T2Y4P2</accession>